<evidence type="ECO:0000313" key="10">
    <source>
        <dbReference type="EMBL" id="CAB4767830.1"/>
    </source>
</evidence>
<evidence type="ECO:0000256" key="4">
    <source>
        <dbReference type="ARBA" id="ARBA00022670"/>
    </source>
</evidence>
<keyword evidence="7" id="KW-0812">Transmembrane</keyword>
<gene>
    <name evidence="9" type="ORF">UFOPK2242_00025</name>
    <name evidence="10" type="ORF">UFOPK2925_00092</name>
    <name evidence="11" type="ORF">UFOPK2996_00034</name>
    <name evidence="12" type="ORF">UFOPK3974_01204</name>
    <name evidence="13" type="ORF">UFOPK4071_00010</name>
</gene>
<evidence type="ECO:0000256" key="2">
    <source>
        <dbReference type="ARBA" id="ARBA00009370"/>
    </source>
</evidence>
<dbReference type="EMBL" id="CAEZWM010000001">
    <property type="protein sequence ID" value="CAB4644274.1"/>
    <property type="molecule type" value="Genomic_DNA"/>
</dbReference>
<feature type="region of interest" description="Disordered" evidence="6">
    <location>
        <begin position="1"/>
        <end position="42"/>
    </location>
</feature>
<dbReference type="EC" id="3.4.21.89" evidence="3"/>
<organism evidence="9">
    <name type="scientific">freshwater metagenome</name>
    <dbReference type="NCBI Taxonomy" id="449393"/>
    <lineage>
        <taxon>unclassified sequences</taxon>
        <taxon>metagenomes</taxon>
        <taxon>ecological metagenomes</taxon>
    </lineage>
</organism>
<reference evidence="9" key="1">
    <citation type="submission" date="2020-05" db="EMBL/GenBank/DDBJ databases">
        <authorList>
            <person name="Chiriac C."/>
            <person name="Salcher M."/>
            <person name="Ghai R."/>
            <person name="Kavagutti S V."/>
        </authorList>
    </citation>
    <scope>NUCLEOTIDE SEQUENCE</scope>
</reference>
<feature type="domain" description="Peptidase S26" evidence="8">
    <location>
        <begin position="50"/>
        <end position="208"/>
    </location>
</feature>
<dbReference type="PROSITE" id="PS00761">
    <property type="entry name" value="SPASE_I_3"/>
    <property type="match status" value="1"/>
</dbReference>
<keyword evidence="5" id="KW-0378">Hydrolase</keyword>
<keyword evidence="7" id="KW-1133">Transmembrane helix</keyword>
<keyword evidence="7" id="KW-0472">Membrane</keyword>
<dbReference type="Pfam" id="PF10502">
    <property type="entry name" value="Peptidase_S26"/>
    <property type="match status" value="1"/>
</dbReference>
<dbReference type="AlphaFoldDB" id="A0A6J6K771"/>
<dbReference type="PROSITE" id="PS00501">
    <property type="entry name" value="SPASE_I_1"/>
    <property type="match status" value="1"/>
</dbReference>
<dbReference type="InterPro" id="IPR019756">
    <property type="entry name" value="Pept_S26A_signal_pept_1_Ser-AS"/>
</dbReference>
<dbReference type="GO" id="GO:0006465">
    <property type="term" value="P:signal peptide processing"/>
    <property type="evidence" value="ECO:0007669"/>
    <property type="project" value="InterPro"/>
</dbReference>
<evidence type="ECO:0000256" key="1">
    <source>
        <dbReference type="ARBA" id="ARBA00000677"/>
    </source>
</evidence>
<dbReference type="GO" id="GO:0016020">
    <property type="term" value="C:membrane"/>
    <property type="evidence" value="ECO:0007669"/>
    <property type="project" value="InterPro"/>
</dbReference>
<dbReference type="Gene3D" id="2.10.109.10">
    <property type="entry name" value="Umud Fragment, subunit A"/>
    <property type="match status" value="1"/>
</dbReference>
<evidence type="ECO:0000256" key="7">
    <source>
        <dbReference type="SAM" id="Phobius"/>
    </source>
</evidence>
<feature type="compositionally biased region" description="Low complexity" evidence="6">
    <location>
        <begin position="13"/>
        <end position="26"/>
    </location>
</feature>
<accession>A0A6J6K771</accession>
<dbReference type="PRINTS" id="PR00727">
    <property type="entry name" value="LEADERPTASE"/>
</dbReference>
<evidence type="ECO:0000313" key="9">
    <source>
        <dbReference type="EMBL" id="CAB4644274.1"/>
    </source>
</evidence>
<dbReference type="GO" id="GO:0009003">
    <property type="term" value="F:signal peptidase activity"/>
    <property type="evidence" value="ECO:0007669"/>
    <property type="project" value="UniProtKB-EC"/>
</dbReference>
<evidence type="ECO:0000259" key="8">
    <source>
        <dbReference type="Pfam" id="PF10502"/>
    </source>
</evidence>
<dbReference type="CDD" id="cd06530">
    <property type="entry name" value="S26_SPase_I"/>
    <property type="match status" value="1"/>
</dbReference>
<sequence length="216" mass="23528">MNTPSDSNEDPGSISDSVSSSSPVTSKGAGVATATDGQTEQGSSPLRTVLEWIVLIGAALLVAFIVKTFLFQAFYIPSDSMVPTLIRGDRVLVNKLSYKAHEPNRFDIVVFLAPKGTETDLIKDLVKRVVGLPGETIEGRDGRILINGTVIEEPFLPAGLQSRTFGPVKVPPKSYFMLGDNRPFSKDSTYFGPIEGKTFVGRVFVRIWPLNRLNLL</sequence>
<dbReference type="InterPro" id="IPR019758">
    <property type="entry name" value="Pept_S26A_signal_pept_1_CS"/>
</dbReference>
<evidence type="ECO:0000313" key="12">
    <source>
        <dbReference type="EMBL" id="CAB4995737.1"/>
    </source>
</evidence>
<dbReference type="PANTHER" id="PTHR43390">
    <property type="entry name" value="SIGNAL PEPTIDASE I"/>
    <property type="match status" value="1"/>
</dbReference>
<dbReference type="EMBL" id="CAFBOR010000183">
    <property type="protein sequence ID" value="CAB4995737.1"/>
    <property type="molecule type" value="Genomic_DNA"/>
</dbReference>
<dbReference type="SUPFAM" id="SSF51306">
    <property type="entry name" value="LexA/Signal peptidase"/>
    <property type="match status" value="1"/>
</dbReference>
<keyword evidence="4" id="KW-0645">Protease</keyword>
<dbReference type="EMBL" id="CAFBPF010000001">
    <property type="protein sequence ID" value="CAB4999104.1"/>
    <property type="molecule type" value="Genomic_DNA"/>
</dbReference>
<proteinExistence type="inferred from homology"/>
<feature type="transmembrane region" description="Helical" evidence="7">
    <location>
        <begin position="52"/>
        <end position="76"/>
    </location>
</feature>
<name>A0A6J6K771_9ZZZZ</name>
<evidence type="ECO:0000256" key="6">
    <source>
        <dbReference type="SAM" id="MobiDB-lite"/>
    </source>
</evidence>
<dbReference type="PANTHER" id="PTHR43390:SF1">
    <property type="entry name" value="CHLOROPLAST PROCESSING PEPTIDASE"/>
    <property type="match status" value="1"/>
</dbReference>
<comment type="catalytic activity">
    <reaction evidence="1">
        <text>Cleavage of hydrophobic, N-terminal signal or leader sequences from secreted and periplasmic proteins.</text>
        <dbReference type="EC" id="3.4.21.89"/>
    </reaction>
</comment>
<dbReference type="NCBIfam" id="TIGR02227">
    <property type="entry name" value="sigpep_I_bact"/>
    <property type="match status" value="1"/>
</dbReference>
<evidence type="ECO:0000256" key="3">
    <source>
        <dbReference type="ARBA" id="ARBA00013208"/>
    </source>
</evidence>
<dbReference type="GO" id="GO:0004252">
    <property type="term" value="F:serine-type endopeptidase activity"/>
    <property type="evidence" value="ECO:0007669"/>
    <property type="project" value="InterPro"/>
</dbReference>
<dbReference type="EMBL" id="CAFAAH010000001">
    <property type="protein sequence ID" value="CAB4785035.1"/>
    <property type="molecule type" value="Genomic_DNA"/>
</dbReference>
<comment type="similarity">
    <text evidence="2">Belongs to the peptidase S26 family.</text>
</comment>
<evidence type="ECO:0000256" key="5">
    <source>
        <dbReference type="ARBA" id="ARBA00022801"/>
    </source>
</evidence>
<protein>
    <recommendedName>
        <fullName evidence="3">signal peptidase I</fullName>
        <ecNumber evidence="3">3.4.21.89</ecNumber>
    </recommendedName>
</protein>
<evidence type="ECO:0000313" key="11">
    <source>
        <dbReference type="EMBL" id="CAB4785035.1"/>
    </source>
</evidence>
<dbReference type="EMBL" id="CAEZZU010000005">
    <property type="protein sequence ID" value="CAB4767830.1"/>
    <property type="molecule type" value="Genomic_DNA"/>
</dbReference>
<dbReference type="InterPro" id="IPR019533">
    <property type="entry name" value="Peptidase_S26"/>
</dbReference>
<dbReference type="InterPro" id="IPR000223">
    <property type="entry name" value="Pept_S26A_signal_pept_1"/>
</dbReference>
<evidence type="ECO:0000313" key="13">
    <source>
        <dbReference type="EMBL" id="CAB4999104.1"/>
    </source>
</evidence>
<dbReference type="InterPro" id="IPR036286">
    <property type="entry name" value="LexA/Signal_pep-like_sf"/>
</dbReference>